<evidence type="ECO:0000313" key="1">
    <source>
        <dbReference type="EMBL" id="TYB47862.1"/>
    </source>
</evidence>
<dbReference type="Proteomes" id="UP000323380">
    <property type="component" value="Unassembled WGS sequence"/>
</dbReference>
<gene>
    <name evidence="1" type="ORF">FXF69_00975</name>
</gene>
<proteinExistence type="predicted"/>
<comment type="caution">
    <text evidence="1">The sequence shown here is derived from an EMBL/GenBank/DDBJ whole genome shotgun (WGS) entry which is preliminary data.</text>
</comment>
<dbReference type="AlphaFoldDB" id="A0A5D0NUE8"/>
<sequence length="135" mass="14294">MHTGRRWRRWFAAGRMTAITCSAAVPVTAATAAPRWVMALLGAVAVVAEGAIGISRFDQRGLVATAVARDMLSELRLYKAKAGPYKGTDAVAVLADRIEGMHHSAFVSMTELRLGARDQPAASDADAARGTSPSR</sequence>
<name>A0A5D0NUE8_9ACTN</name>
<dbReference type="EMBL" id="VSFG01000001">
    <property type="protein sequence ID" value="TYB47862.1"/>
    <property type="molecule type" value="Genomic_DNA"/>
</dbReference>
<reference evidence="1 2" key="1">
    <citation type="submission" date="2019-08" db="EMBL/GenBank/DDBJ databases">
        <title>Actinomadura sp. nov. CYP1-5 isolated from mountain soil.</title>
        <authorList>
            <person name="Songsumanus A."/>
            <person name="Kuncharoen N."/>
            <person name="Kudo T."/>
            <person name="Yuki M."/>
            <person name="Igarashi Y."/>
            <person name="Tanasupawat S."/>
        </authorList>
    </citation>
    <scope>NUCLEOTIDE SEQUENCE [LARGE SCALE GENOMIC DNA]</scope>
    <source>
        <strain evidence="1 2">JCM 14158</strain>
    </source>
</reference>
<evidence type="ECO:0000313" key="2">
    <source>
        <dbReference type="Proteomes" id="UP000323380"/>
    </source>
</evidence>
<organism evidence="1 2">
    <name type="scientific">Actinomadura chibensis</name>
    <dbReference type="NCBI Taxonomy" id="392828"/>
    <lineage>
        <taxon>Bacteria</taxon>
        <taxon>Bacillati</taxon>
        <taxon>Actinomycetota</taxon>
        <taxon>Actinomycetes</taxon>
        <taxon>Streptosporangiales</taxon>
        <taxon>Thermomonosporaceae</taxon>
        <taxon>Actinomadura</taxon>
    </lineage>
</organism>
<keyword evidence="2" id="KW-1185">Reference proteome</keyword>
<accession>A0A5D0NUE8</accession>
<protein>
    <submittedName>
        <fullName evidence="1">DUF4231 domain-containing protein</fullName>
    </submittedName>
</protein>